<dbReference type="OrthoDB" id="6538197at2759"/>
<proteinExistence type="predicted"/>
<gene>
    <name evidence="3" type="primary">IRF1</name>
    <name evidence="3" type="ORF">BLAG_LOCUS8831</name>
</gene>
<dbReference type="AlphaFoldDB" id="A0A8J9Z4J6"/>
<protein>
    <submittedName>
        <fullName evidence="3">IRF1 protein</fullName>
    </submittedName>
</protein>
<dbReference type="EMBL" id="OV696700">
    <property type="protein sequence ID" value="CAH1247032.1"/>
    <property type="molecule type" value="Genomic_DNA"/>
</dbReference>
<dbReference type="PRINTS" id="PR00267">
    <property type="entry name" value="INTFRNREGFCT"/>
</dbReference>
<feature type="region of interest" description="Disordered" evidence="1">
    <location>
        <begin position="144"/>
        <end position="192"/>
    </location>
</feature>
<dbReference type="GO" id="GO:0000978">
    <property type="term" value="F:RNA polymerase II cis-regulatory region sequence-specific DNA binding"/>
    <property type="evidence" value="ECO:0007669"/>
    <property type="project" value="TreeGrafter"/>
</dbReference>
<name>A0A8J9Z4J6_BRALA</name>
<dbReference type="SMART" id="SM00348">
    <property type="entry name" value="IRF"/>
    <property type="match status" value="1"/>
</dbReference>
<dbReference type="SUPFAM" id="SSF46785">
    <property type="entry name" value="Winged helix' DNA-binding domain"/>
    <property type="match status" value="1"/>
</dbReference>
<dbReference type="InterPro" id="IPR036390">
    <property type="entry name" value="WH_DNA-bd_sf"/>
</dbReference>
<dbReference type="PANTHER" id="PTHR11949:SF17">
    <property type="entry name" value="IRF TRYPTOPHAN PENTAD REPEAT DOMAIN-CONTAINING PROTEIN"/>
    <property type="match status" value="1"/>
</dbReference>
<feature type="compositionally biased region" description="Low complexity" evidence="1">
    <location>
        <begin position="283"/>
        <end position="293"/>
    </location>
</feature>
<evidence type="ECO:0000313" key="3">
    <source>
        <dbReference type="EMBL" id="CAH1247032.1"/>
    </source>
</evidence>
<feature type="domain" description="IRF tryptophan pentad repeat" evidence="2">
    <location>
        <begin position="27"/>
        <end position="142"/>
    </location>
</feature>
<sequence>MTVFDDTVPTSPVYPDDMSAQGDQAQKLRMRPWLEQQLDTDKYHGFCWLDKKERKFKVPWIHASSQHFNHTKHSAVFKAWAVHTGRFDPESSDMGYEKVSLWKTWKANFRCALNSLPDVVELRGENCKAKGEAAYKVYRIVDRKQKRRKSSRGKQALTSSQPRTSPPVPSHKTGRVEKKRSAPSKNCRQHRGKQLAALVRQTREAAPSFGCIEQYTSEKLPSDHACYTKSEAPSDSADSLLTFPPSVPEASHGSPRQLTDTSCSAFPLTYVKTESSSDDGLSDCDNSSDISDNAPTDEEVVEDVLGLEETHSNRGNSPPRDGTDLEETVFPNAGYPTAFMQSPNHWCPSGNTPNSSAPGWLPSTLHEQTFQNTAASCALSSVNGAANPAVVVQPSRSLDPLTNPDSLLPSLGMDESTMKEIMSILMKARTTSTGQAPYHTSLTTTARLSVQQSVNYGGLANMTQTSNAPTRPGLMQTATASPIPIPLPNYFNTPGASNTMDTFNSVVPTTSTHAQPQSLLHSLVQSAPTNIITTTTVSG</sequence>
<dbReference type="PROSITE" id="PS51507">
    <property type="entry name" value="IRF_2"/>
    <property type="match status" value="1"/>
</dbReference>
<feature type="region of interest" description="Disordered" evidence="1">
    <location>
        <begin position="226"/>
        <end position="261"/>
    </location>
</feature>
<keyword evidence="4" id="KW-1185">Reference proteome</keyword>
<evidence type="ECO:0000256" key="1">
    <source>
        <dbReference type="SAM" id="MobiDB-lite"/>
    </source>
</evidence>
<organism evidence="3 4">
    <name type="scientific">Branchiostoma lanceolatum</name>
    <name type="common">Common lancelet</name>
    <name type="synonym">Amphioxus lanceolatum</name>
    <dbReference type="NCBI Taxonomy" id="7740"/>
    <lineage>
        <taxon>Eukaryota</taxon>
        <taxon>Metazoa</taxon>
        <taxon>Chordata</taxon>
        <taxon>Cephalochordata</taxon>
        <taxon>Leptocardii</taxon>
        <taxon>Amphioxiformes</taxon>
        <taxon>Branchiostomatidae</taxon>
        <taxon>Branchiostoma</taxon>
    </lineage>
</organism>
<feature type="region of interest" description="Disordered" evidence="1">
    <location>
        <begin position="1"/>
        <end position="21"/>
    </location>
</feature>
<accession>A0A8J9Z4J6</accession>
<dbReference type="Gene3D" id="1.10.10.10">
    <property type="entry name" value="Winged helix-like DNA-binding domain superfamily/Winged helix DNA-binding domain"/>
    <property type="match status" value="1"/>
</dbReference>
<dbReference type="CDD" id="cd00103">
    <property type="entry name" value="IRF"/>
    <property type="match status" value="1"/>
</dbReference>
<evidence type="ECO:0000313" key="4">
    <source>
        <dbReference type="Proteomes" id="UP000838412"/>
    </source>
</evidence>
<evidence type="ECO:0000259" key="2">
    <source>
        <dbReference type="PROSITE" id="PS51507"/>
    </source>
</evidence>
<dbReference type="InterPro" id="IPR036388">
    <property type="entry name" value="WH-like_DNA-bd_sf"/>
</dbReference>
<dbReference type="PANTHER" id="PTHR11949">
    <property type="entry name" value="INTERFERON REGULATORY FACTOR"/>
    <property type="match status" value="1"/>
</dbReference>
<dbReference type="Proteomes" id="UP000838412">
    <property type="component" value="Chromosome 15"/>
</dbReference>
<feature type="compositionally biased region" description="Basic residues" evidence="1">
    <location>
        <begin position="181"/>
        <end position="192"/>
    </location>
</feature>
<dbReference type="InterPro" id="IPR001346">
    <property type="entry name" value="Interferon_reg_fact_DNA-bd_dom"/>
</dbReference>
<dbReference type="GO" id="GO:0005634">
    <property type="term" value="C:nucleus"/>
    <property type="evidence" value="ECO:0007669"/>
    <property type="project" value="TreeGrafter"/>
</dbReference>
<reference evidence="3" key="1">
    <citation type="submission" date="2022-01" db="EMBL/GenBank/DDBJ databases">
        <authorList>
            <person name="Braso-Vives M."/>
        </authorList>
    </citation>
    <scope>NUCLEOTIDE SEQUENCE</scope>
</reference>
<dbReference type="GO" id="GO:0000981">
    <property type="term" value="F:DNA-binding transcription factor activity, RNA polymerase II-specific"/>
    <property type="evidence" value="ECO:0007669"/>
    <property type="project" value="TreeGrafter"/>
</dbReference>
<dbReference type="GO" id="GO:0002376">
    <property type="term" value="P:immune system process"/>
    <property type="evidence" value="ECO:0007669"/>
    <property type="project" value="TreeGrafter"/>
</dbReference>
<feature type="region of interest" description="Disordered" evidence="1">
    <location>
        <begin position="274"/>
        <end position="298"/>
    </location>
</feature>
<dbReference type="Pfam" id="PF00605">
    <property type="entry name" value="IRF"/>
    <property type="match status" value="1"/>
</dbReference>